<dbReference type="EnsemblMetazoa" id="HelroT159336">
    <property type="protein sequence ID" value="HelroP159336"/>
    <property type="gene ID" value="HelroG159336"/>
</dbReference>
<keyword evidence="2" id="KW-0472">Membrane</keyword>
<dbReference type="InParanoid" id="T1ENW7"/>
<name>T1ENW7_HELRO</name>
<sequence length="533" mass="60429">MTTALIDVLMSAELDMSLRHSNKKARDNKENNNSNSLWKNKPFLVGITSGMIAVTVFTSILICYFAFQLYVIHVALSYLLKRKSRRTRKKNKQRHKVVDNNSSHQRSDAVNDFDHQLSCPSINNINNVNIHNNNNIITNSIISSNNIFPNQAEIKPLIKPGMNNDQQKYYKHHSLSRSQQSHNHIHHPHDVVFEETSLAFNKFSTNQHEMSFVKQHPSKTLMSSKNIYNPPTNNNFNNSNNNNYNNNYSYSSGCQTLRSTNTLPLYSPQQKFHQNYHQQQTHEQHQNKQQQQQPQCYQQNSNTQQQTSKQQQIATIFPTQYVANTKNNNIANSLCFQHSAFSSAASTATSAATAATTSNATKSVTWSPVLDQLLMMPHEDSSFSDETTAINNFNNSAILQPNKIQLTFCNNNRKSNTLNRYNNNNSNTNNTLFKDIYSDFSYDPYSRDNNNNNTTLCTSSNKDNNTSLINDPYPNANADSLSSSLTSLLNNQSDDTCRLTPVLEDASNVVVDRCSAFEPVAVRAKNKTLLTDV</sequence>
<dbReference type="GeneID" id="20198267"/>
<evidence type="ECO:0000313" key="4">
    <source>
        <dbReference type="EnsemblMetazoa" id="HelroP159336"/>
    </source>
</evidence>
<evidence type="ECO:0000313" key="5">
    <source>
        <dbReference type="Proteomes" id="UP000015101"/>
    </source>
</evidence>
<feature type="region of interest" description="Disordered" evidence="1">
    <location>
        <begin position="85"/>
        <end position="108"/>
    </location>
</feature>
<dbReference type="KEGG" id="hro:HELRODRAFT_159336"/>
<feature type="transmembrane region" description="Helical" evidence="2">
    <location>
        <begin position="47"/>
        <end position="80"/>
    </location>
</feature>
<reference evidence="5" key="1">
    <citation type="submission" date="2012-12" db="EMBL/GenBank/DDBJ databases">
        <authorList>
            <person name="Hellsten U."/>
            <person name="Grimwood J."/>
            <person name="Chapman J.A."/>
            <person name="Shapiro H."/>
            <person name="Aerts A."/>
            <person name="Otillar R.P."/>
            <person name="Terry A.Y."/>
            <person name="Boore J.L."/>
            <person name="Simakov O."/>
            <person name="Marletaz F."/>
            <person name="Cho S.-J."/>
            <person name="Edsinger-Gonzales E."/>
            <person name="Havlak P."/>
            <person name="Kuo D.-H."/>
            <person name="Larsson T."/>
            <person name="Lv J."/>
            <person name="Arendt D."/>
            <person name="Savage R."/>
            <person name="Osoegawa K."/>
            <person name="de Jong P."/>
            <person name="Lindberg D.R."/>
            <person name="Seaver E.C."/>
            <person name="Weisblat D.A."/>
            <person name="Putnam N.H."/>
            <person name="Grigoriev I.V."/>
            <person name="Rokhsar D.S."/>
        </authorList>
    </citation>
    <scope>NUCLEOTIDE SEQUENCE</scope>
</reference>
<dbReference type="RefSeq" id="XP_009009473.1">
    <property type="nucleotide sequence ID" value="XM_009011225.1"/>
</dbReference>
<dbReference type="AlphaFoldDB" id="T1ENW7"/>
<keyword evidence="2" id="KW-0812">Transmembrane</keyword>
<evidence type="ECO:0000256" key="1">
    <source>
        <dbReference type="SAM" id="MobiDB-lite"/>
    </source>
</evidence>
<accession>T1ENW7</accession>
<feature type="compositionally biased region" description="Basic residues" evidence="1">
    <location>
        <begin position="85"/>
        <end position="95"/>
    </location>
</feature>
<organism evidence="4 5">
    <name type="scientific">Helobdella robusta</name>
    <name type="common">Californian leech</name>
    <dbReference type="NCBI Taxonomy" id="6412"/>
    <lineage>
        <taxon>Eukaryota</taxon>
        <taxon>Metazoa</taxon>
        <taxon>Spiralia</taxon>
        <taxon>Lophotrochozoa</taxon>
        <taxon>Annelida</taxon>
        <taxon>Clitellata</taxon>
        <taxon>Hirudinea</taxon>
        <taxon>Rhynchobdellida</taxon>
        <taxon>Glossiphoniidae</taxon>
        <taxon>Helobdella</taxon>
    </lineage>
</organism>
<reference evidence="4" key="3">
    <citation type="submission" date="2015-06" db="UniProtKB">
        <authorList>
            <consortium name="EnsemblMetazoa"/>
        </authorList>
    </citation>
    <scope>IDENTIFICATION</scope>
</reference>
<feature type="region of interest" description="Disordered" evidence="1">
    <location>
        <begin position="272"/>
        <end position="304"/>
    </location>
</feature>
<feature type="compositionally biased region" description="Low complexity" evidence="1">
    <location>
        <begin position="287"/>
        <end position="304"/>
    </location>
</feature>
<gene>
    <name evidence="4" type="primary">20198267</name>
    <name evidence="3" type="ORF">HELRODRAFT_159336</name>
</gene>
<proteinExistence type="predicted"/>
<dbReference type="Proteomes" id="UP000015101">
    <property type="component" value="Unassembled WGS sequence"/>
</dbReference>
<protein>
    <submittedName>
        <fullName evidence="3 4">Uncharacterized protein</fullName>
    </submittedName>
</protein>
<dbReference type="CTD" id="20198267"/>
<evidence type="ECO:0000256" key="2">
    <source>
        <dbReference type="SAM" id="Phobius"/>
    </source>
</evidence>
<keyword evidence="2" id="KW-1133">Transmembrane helix</keyword>
<dbReference type="HOGENOM" id="CLU_511206_0_0_1"/>
<dbReference type="EMBL" id="AMQM01000228">
    <property type="status" value="NOT_ANNOTATED_CDS"/>
    <property type="molecule type" value="Genomic_DNA"/>
</dbReference>
<dbReference type="EMBL" id="KB095811">
    <property type="protein sequence ID" value="ESO12753.1"/>
    <property type="molecule type" value="Genomic_DNA"/>
</dbReference>
<reference evidence="3 5" key="2">
    <citation type="journal article" date="2013" name="Nature">
        <title>Insights into bilaterian evolution from three spiralian genomes.</title>
        <authorList>
            <person name="Simakov O."/>
            <person name="Marletaz F."/>
            <person name="Cho S.J."/>
            <person name="Edsinger-Gonzales E."/>
            <person name="Havlak P."/>
            <person name="Hellsten U."/>
            <person name="Kuo D.H."/>
            <person name="Larsson T."/>
            <person name="Lv J."/>
            <person name="Arendt D."/>
            <person name="Savage R."/>
            <person name="Osoegawa K."/>
            <person name="de Jong P."/>
            <person name="Grimwood J."/>
            <person name="Chapman J.A."/>
            <person name="Shapiro H."/>
            <person name="Aerts A."/>
            <person name="Otillar R.P."/>
            <person name="Terry A.Y."/>
            <person name="Boore J.L."/>
            <person name="Grigoriev I.V."/>
            <person name="Lindberg D.R."/>
            <person name="Seaver E.C."/>
            <person name="Weisblat D.A."/>
            <person name="Putnam N.H."/>
            <person name="Rokhsar D.S."/>
        </authorList>
    </citation>
    <scope>NUCLEOTIDE SEQUENCE</scope>
</reference>
<evidence type="ECO:0000313" key="3">
    <source>
        <dbReference type="EMBL" id="ESO12753.1"/>
    </source>
</evidence>
<dbReference type="EMBL" id="AMQM01000229">
    <property type="status" value="NOT_ANNOTATED_CDS"/>
    <property type="molecule type" value="Genomic_DNA"/>
</dbReference>
<keyword evidence="5" id="KW-1185">Reference proteome</keyword>